<accession>T1IYS3</accession>
<evidence type="ECO:0000313" key="2">
    <source>
        <dbReference type="EnsemblMetazoa" id="SMAR006390-PA"/>
    </source>
</evidence>
<proteinExistence type="predicted"/>
<dbReference type="EMBL" id="AFFK01020336">
    <property type="status" value="NOT_ANNOTATED_CDS"/>
    <property type="molecule type" value="Genomic_DNA"/>
</dbReference>
<keyword evidence="3" id="KW-1185">Reference proteome</keyword>
<dbReference type="EnsemblMetazoa" id="SMAR006390-RA">
    <property type="protein sequence ID" value="SMAR006390-PA"/>
    <property type="gene ID" value="SMAR006390"/>
</dbReference>
<organism evidence="2 3">
    <name type="scientific">Strigamia maritima</name>
    <name type="common">European centipede</name>
    <name type="synonym">Geophilus maritimus</name>
    <dbReference type="NCBI Taxonomy" id="126957"/>
    <lineage>
        <taxon>Eukaryota</taxon>
        <taxon>Metazoa</taxon>
        <taxon>Ecdysozoa</taxon>
        <taxon>Arthropoda</taxon>
        <taxon>Myriapoda</taxon>
        <taxon>Chilopoda</taxon>
        <taxon>Pleurostigmophora</taxon>
        <taxon>Geophilomorpha</taxon>
        <taxon>Linotaeniidae</taxon>
        <taxon>Strigamia</taxon>
    </lineage>
</organism>
<evidence type="ECO:0000313" key="3">
    <source>
        <dbReference type="Proteomes" id="UP000014500"/>
    </source>
</evidence>
<dbReference type="eggNOG" id="ENOG502STW1">
    <property type="taxonomic scope" value="Eukaryota"/>
</dbReference>
<feature type="region of interest" description="Disordered" evidence="1">
    <location>
        <begin position="563"/>
        <end position="594"/>
    </location>
</feature>
<feature type="region of interest" description="Disordered" evidence="1">
    <location>
        <begin position="279"/>
        <end position="321"/>
    </location>
</feature>
<evidence type="ECO:0000256" key="1">
    <source>
        <dbReference type="SAM" id="MobiDB-lite"/>
    </source>
</evidence>
<feature type="compositionally biased region" description="Basic and acidic residues" evidence="1">
    <location>
        <begin position="290"/>
        <end position="313"/>
    </location>
</feature>
<dbReference type="PhylomeDB" id="T1IYS3"/>
<reference evidence="3" key="1">
    <citation type="submission" date="2011-05" db="EMBL/GenBank/DDBJ databases">
        <authorList>
            <person name="Richards S.R."/>
            <person name="Qu J."/>
            <person name="Jiang H."/>
            <person name="Jhangiani S.N."/>
            <person name="Agravi P."/>
            <person name="Goodspeed R."/>
            <person name="Gross S."/>
            <person name="Mandapat C."/>
            <person name="Jackson L."/>
            <person name="Mathew T."/>
            <person name="Pu L."/>
            <person name="Thornton R."/>
            <person name="Saada N."/>
            <person name="Wilczek-Boney K.B."/>
            <person name="Lee S."/>
            <person name="Kovar C."/>
            <person name="Wu Y."/>
            <person name="Scherer S.E."/>
            <person name="Worley K.C."/>
            <person name="Muzny D.M."/>
            <person name="Gibbs R."/>
        </authorList>
    </citation>
    <scope>NUCLEOTIDE SEQUENCE</scope>
    <source>
        <strain evidence="3">Brora</strain>
    </source>
</reference>
<protein>
    <submittedName>
        <fullName evidence="2">Uncharacterized protein</fullName>
    </submittedName>
</protein>
<dbReference type="Proteomes" id="UP000014500">
    <property type="component" value="Unassembled WGS sequence"/>
</dbReference>
<sequence length="612" mass="69478">MNYHTYTDPSPSYSDEDYGYYPVASYTFLESIIEETPDELSSETSDDEALSVIYNDFCAKTDSNYPDETKNDEQLDKWSGHSISLEERERCAVPAFDLDNKACFDEQTSLATQDEALDIHLENTTSSGQYFTKRSPSLEEFLLQEFEANNDCETMSVECFDGVVKCCHERSLTDFTPCQSKINDNLSEDSGFSDDKTGKKTSSIEVNLEEKSDYIYEAPPTTHDDSGSGVGLPLQKVWERSLESGRATTDDWLGLKMNSEKTMAKKGCSLLSLGLDNSSLNDHFSPPAERQSKEEARDQERSRIMSARTETRRSLVPSRSENAMQSSIAIALLPHHNGCHHVQRVNIEDDSNDYSAIRPLEDCYHRMERAIKYFQHQPPVNPSRNHIWNARQQFFDRAPDTPAQSSQRDAQTKALSMLSLNGQRVKHEKNNNNAERARSMEFIFDADNKVAAHPPENQLVHGDGRPLSEHELRVRSSLRQLNVPEWFNNSPYKRGKGFLLKKRNNDNDNAKRWQGLTSRTPSAPSISCRCSNEQAFSSRSLSLMTDKEIMRCQSDTAPTTLTKQPYLGWRSSAGPLRENSNAESNPTNTNTSSNFYRSRLSALWNRCEQTKL</sequence>
<name>T1IYS3_STRMM</name>
<reference evidence="2" key="2">
    <citation type="submission" date="2015-02" db="UniProtKB">
        <authorList>
            <consortium name="EnsemblMetazoa"/>
        </authorList>
    </citation>
    <scope>IDENTIFICATION</scope>
</reference>
<dbReference type="AlphaFoldDB" id="T1IYS3"/>
<dbReference type="HOGENOM" id="CLU_446431_0_0_1"/>
<feature type="compositionally biased region" description="Low complexity" evidence="1">
    <location>
        <begin position="579"/>
        <end position="594"/>
    </location>
</feature>